<dbReference type="CDD" id="cd00009">
    <property type="entry name" value="AAA"/>
    <property type="match status" value="3"/>
</dbReference>
<keyword evidence="4" id="KW-0175">Coiled coil</keyword>
<dbReference type="PRINTS" id="PR00819">
    <property type="entry name" value="CBXCFQXSUPER"/>
</dbReference>
<evidence type="ECO:0000256" key="3">
    <source>
        <dbReference type="ARBA" id="ARBA00022840"/>
    </source>
</evidence>
<dbReference type="Gene3D" id="1.10.8.60">
    <property type="match status" value="2"/>
</dbReference>
<evidence type="ECO:0000259" key="6">
    <source>
        <dbReference type="SMART" id="SM00382"/>
    </source>
</evidence>
<feature type="domain" description="AAA+ ATPase" evidence="6">
    <location>
        <begin position="1539"/>
        <end position="1652"/>
    </location>
</feature>
<evidence type="ECO:0000313" key="8">
    <source>
        <dbReference type="Proteomes" id="UP001465976"/>
    </source>
</evidence>
<keyword evidence="3" id="KW-0067">ATP-binding</keyword>
<feature type="region of interest" description="Disordered" evidence="5">
    <location>
        <begin position="1195"/>
        <end position="1214"/>
    </location>
</feature>
<feature type="compositionally biased region" description="Basic and acidic residues" evidence="5">
    <location>
        <begin position="2116"/>
        <end position="2186"/>
    </location>
</feature>
<dbReference type="PANTHER" id="PTHR43392:SF2">
    <property type="entry name" value="AAA-TYPE ATPASE FAMILY PROTEIN _ ANKYRIN REPEAT FAMILY PROTEIN"/>
    <property type="match status" value="1"/>
</dbReference>
<dbReference type="CDD" id="cd18808">
    <property type="entry name" value="SF1_C_Upf1"/>
    <property type="match status" value="1"/>
</dbReference>
<feature type="compositionally biased region" description="Polar residues" evidence="5">
    <location>
        <begin position="2045"/>
        <end position="2062"/>
    </location>
</feature>
<feature type="region of interest" description="Disordered" evidence="5">
    <location>
        <begin position="1115"/>
        <end position="1172"/>
    </location>
</feature>
<feature type="domain" description="AAA+ ATPase" evidence="6">
    <location>
        <begin position="1260"/>
        <end position="1396"/>
    </location>
</feature>
<dbReference type="EMBL" id="JBAHYK010000875">
    <property type="protein sequence ID" value="KAL0570784.1"/>
    <property type="molecule type" value="Genomic_DNA"/>
</dbReference>
<dbReference type="InterPro" id="IPR027417">
    <property type="entry name" value="P-loop_NTPase"/>
</dbReference>
<evidence type="ECO:0000256" key="5">
    <source>
        <dbReference type="SAM" id="MobiDB-lite"/>
    </source>
</evidence>
<reference evidence="7 8" key="1">
    <citation type="submission" date="2024-02" db="EMBL/GenBank/DDBJ databases">
        <title>A draft genome for the cacao thread blight pathogen Marasmius crinis-equi.</title>
        <authorList>
            <person name="Cohen S.P."/>
            <person name="Baruah I.K."/>
            <person name="Amoako-Attah I."/>
            <person name="Bukari Y."/>
            <person name="Meinhardt L.W."/>
            <person name="Bailey B.A."/>
        </authorList>
    </citation>
    <scope>NUCLEOTIDE SEQUENCE [LARGE SCALE GENOMIC DNA]</scope>
    <source>
        <strain evidence="7 8">GH-76</strain>
    </source>
</reference>
<keyword evidence="2" id="KW-0547">Nucleotide-binding</keyword>
<gene>
    <name evidence="7" type="ORF">V5O48_011178</name>
</gene>
<dbReference type="InterPro" id="IPR000641">
    <property type="entry name" value="CbxX/CfxQ"/>
</dbReference>
<dbReference type="PANTHER" id="PTHR43392">
    <property type="entry name" value="AAA-TYPE ATPASE FAMILY PROTEIN / ANKYRIN REPEAT FAMILY PROTEIN"/>
    <property type="match status" value="1"/>
</dbReference>
<dbReference type="Pfam" id="PF13087">
    <property type="entry name" value="AAA_12"/>
    <property type="match status" value="1"/>
</dbReference>
<feature type="region of interest" description="Disordered" evidence="5">
    <location>
        <begin position="2041"/>
        <end position="2186"/>
    </location>
</feature>
<dbReference type="Gene3D" id="3.40.50.300">
    <property type="entry name" value="P-loop containing nucleotide triphosphate hydrolases"/>
    <property type="match status" value="6"/>
</dbReference>
<dbReference type="Pfam" id="PF17866">
    <property type="entry name" value="AAA_lid_6"/>
    <property type="match status" value="1"/>
</dbReference>
<comment type="caution">
    <text evidence="7">The sequence shown here is derived from an EMBL/GenBank/DDBJ whole genome shotgun (WGS) entry which is preliminary data.</text>
</comment>
<dbReference type="CDD" id="cd06008">
    <property type="entry name" value="NF-X1-zinc-finger"/>
    <property type="match status" value="1"/>
</dbReference>
<accession>A0ABR3F6B7</accession>
<evidence type="ECO:0000256" key="2">
    <source>
        <dbReference type="ARBA" id="ARBA00022741"/>
    </source>
</evidence>
<feature type="domain" description="AAA+ ATPase" evidence="6">
    <location>
        <begin position="375"/>
        <end position="680"/>
    </location>
</feature>
<dbReference type="InterPro" id="IPR041627">
    <property type="entry name" value="AAA_lid_6"/>
</dbReference>
<feature type="domain" description="AAA+ ATPase" evidence="6">
    <location>
        <begin position="1813"/>
        <end position="1950"/>
    </location>
</feature>
<dbReference type="InterPro" id="IPR041679">
    <property type="entry name" value="DNA2/NAM7-like_C"/>
</dbReference>
<sequence length="2270" mass="254391">MEPPIFWLSFCQAFRDGKLDQAGQYGFAWLVFQRASISVLETVKLSCSAVEDDILELMKKSSYPEVRDFAGRISSLILPQPGAARKAAFSAGGRHDNDFADYRKVEILPTEGEIRCTDRAFFLPKSCIDDPSTEDRRMGIYLDNEFRLYREEMMYQMKEELAVATGQKKGKHRGLIIDGLKYHGVNFGSGTRRENWALELQCKEDLLRQVKGKSVANAERKTFLRDNRSRPFRHQAWSCLMIDGEITAFPTLNRDEDLLAKNPSVIALFIDEHSTERTLSKLKSAQHIRLVLLETAVFSFEPILKTLQGTLELSLHQELLHWKDGGTLRSPLDMPSDVVDLLRTDPRRDLQSFLDISKSIKLDPSQHASLLAALTQRVSLIQGPPGTGKSFIGALLAKILHDHTEQKLLVVCYTNHALDQFLEDLLDIGIPSDSIVRLGGKSTPRTSHLGLREFSRNSNFRLFGHDWEAIDSLKLDAGADAQTLSGKFEEYMKQTVGLQDLLEYLEFEEPDVYADFCVPPGQDGMTPVGRNGRPVEATYLIDRWTKGLNPGIFQHLAGTPIWSESDPQRQQLLKKWKSAIDSEILAGVASLASKYNNSLKQLAYIFSKKDNSVIAERRIIGCTTTAAAKYHDQIREACPEVLLVEEAGEILESHVITAMNPRTDQLVLIGDHQQLRPKVNNYDLTVEKGEGYDLNMSLFERLVLKGYPHHTLTQQHRMRPEISSLVRQLTYPDLVDAPQTLTRPIIRGLQDFVVFINHAHPEGDVGQAAERRDMNSTTTKQNVFEVDMVLKILKYLAQQGYGTDKVTILTPYLGQLHRLRKALIDGKQTDPVLNDLDSYDLIQAGLISPATGGRGHKKSEVRLATIDNYQGEESEIIIASLTRSNPQHNIGFMFAPERLNVLLSRARNGLIMIGNSDTFTKSRKGGGMWTRLLDMLKAKGHVYDGLPVKCESHPDRKALLKAPVDFENEAPDGGCNEPCGTRLSCGLHDCPSKCHQLADHSKMKCNVLIKRTCPQGHNQSHKCHQKAPSNCRKCEEEAKMAQKKQEEALAKQRKREAEELAHAQELAKIEEQIAQENQRVQDERDRQEREAALMQKKKDLDNMRARYDRMVKEASMRDVPQPSLTSVPSNTPLPPVVNAVNAQQTTTYPAPTQSTPTQPAPTQPTPTQPALTQPHPIQAAPPTVRIGLYAPIVTPNPAKIPKPSASEEEWNRQKRVEGARNKEIDALMELTGLEEVKAQVLKIKARIDVSKRQGVDLRDERFNVVMLGNPGTGKTTVARLYAKFLSSVDALPGDHFIETTGSRIADDGVGGMKKHIAEVLKAGGGAIFVDEAYQLVSETTKSGKEVLNFMLAEMENNVGKVVFILAGYRKEMEKFFEHNPGIPSRVPYELRFDDYTDDELMLMLRRLIVKKYSGRMKVEGDIDGLYGRIAVRRLGRGRGQEGFGNARALQNMFSRIAERQAARINKERATGIYPDDFLLLSQDLIGPRPDDALKDNASWTKLQGMIGLESVKDTVRVFIDLIKTNYRRELREQEPMQVSLNRIFTGSPGTGKTTVAKLFGQILADLGLLSNGEMIVKNPADFVGAHLGESEQKTKAILASTVGKVLVIDEAYMLYERSGRDSFKSSVIDTIVAEVQSVPGEDRCVLLLGYKEQMMEMFQNVNPGLSRRFDVENPFHFEDFTGSELREILELKLKGQDLAAADAAKAVALEVLGRARNRPNFGNGGEVENIISQAKIRHQKREAALPESARSADVILLPEDFDPDYNRQNNASSNLQKLFEDVIGCDDIVQKLGNYQKVAAKLKARNKDPRKQIPMNFVFKGPPGTGKTTTARKMGQVYYDMGLLSSTEVHECSVSDIVGQYVGHTGPLVKKVFEKALGRVLFIDEAYRLGDGRFAQEAVDEIVSLMTQEKFMSKLIIILAGYDDDMNQLLKVNTGLSSRFTEEVVFHNMTPENCLQVLDKVLRKEDVIIDEIKDSTSPVNMEMCDIIRELSRIPSWGNIRDIITLSKQMIQLAFVNNEPGDPLTLTPGDAVQCFRTLLKERQARNAPSTGSSNRRPVASFQQPLYTPPPPSLNPVSVNSNTQAAPPNTTAKPSSPKPKGPKPKPKPKPAEENDSDDAGRDEGVSDEDWRQLKRDKAAQLAKQQEEEKAARALEETRKKEEEARKQAQELAEAKAAAERQKIRSANERARLREVRAKAEAARVRELQVKAERERLEALRRQQEEQRKKEVIAQQRLQHMGVCPQGYRWIKQAGGYRCAGGYHFVHDSQLGL</sequence>
<dbReference type="Pfam" id="PF13086">
    <property type="entry name" value="AAA_11"/>
    <property type="match status" value="1"/>
</dbReference>
<dbReference type="CDD" id="cd17936">
    <property type="entry name" value="EEXXEc_NFX1"/>
    <property type="match status" value="1"/>
</dbReference>
<dbReference type="SMART" id="SM00382">
    <property type="entry name" value="AAA"/>
    <property type="match status" value="4"/>
</dbReference>
<dbReference type="Proteomes" id="UP001465976">
    <property type="component" value="Unassembled WGS sequence"/>
</dbReference>
<dbReference type="InterPro" id="IPR003959">
    <property type="entry name" value="ATPase_AAA_core"/>
</dbReference>
<dbReference type="InterPro" id="IPR041677">
    <property type="entry name" value="DNA2/NAM7_AAA_11"/>
</dbReference>
<dbReference type="Pfam" id="PF00004">
    <property type="entry name" value="AAA"/>
    <property type="match status" value="3"/>
</dbReference>
<dbReference type="SUPFAM" id="SSF52540">
    <property type="entry name" value="P-loop containing nucleoside triphosphate hydrolases"/>
    <property type="match status" value="4"/>
</dbReference>
<comment type="similarity">
    <text evidence="1">Belongs to the CbxX/CfxQ family.</text>
</comment>
<evidence type="ECO:0000256" key="4">
    <source>
        <dbReference type="SAM" id="Coils"/>
    </source>
</evidence>
<feature type="compositionally biased region" description="Pro residues" evidence="5">
    <location>
        <begin position="1158"/>
        <end position="1167"/>
    </location>
</feature>
<feature type="compositionally biased region" description="Low complexity" evidence="5">
    <location>
        <begin position="2073"/>
        <end position="2093"/>
    </location>
</feature>
<evidence type="ECO:0000313" key="7">
    <source>
        <dbReference type="EMBL" id="KAL0570784.1"/>
    </source>
</evidence>
<dbReference type="InterPro" id="IPR003593">
    <property type="entry name" value="AAA+_ATPase"/>
</dbReference>
<feature type="compositionally biased region" description="Low complexity" evidence="5">
    <location>
        <begin position="1142"/>
        <end position="1157"/>
    </location>
</feature>
<evidence type="ECO:0000256" key="1">
    <source>
        <dbReference type="ARBA" id="ARBA00010378"/>
    </source>
</evidence>
<organism evidence="7 8">
    <name type="scientific">Marasmius crinis-equi</name>
    <dbReference type="NCBI Taxonomy" id="585013"/>
    <lineage>
        <taxon>Eukaryota</taxon>
        <taxon>Fungi</taxon>
        <taxon>Dikarya</taxon>
        <taxon>Basidiomycota</taxon>
        <taxon>Agaricomycotina</taxon>
        <taxon>Agaricomycetes</taxon>
        <taxon>Agaricomycetidae</taxon>
        <taxon>Agaricales</taxon>
        <taxon>Marasmiineae</taxon>
        <taxon>Marasmiaceae</taxon>
        <taxon>Marasmius</taxon>
    </lineage>
</organism>
<feature type="coiled-coil region" evidence="4">
    <location>
        <begin position="1031"/>
        <end position="1113"/>
    </location>
</feature>
<proteinExistence type="inferred from homology"/>
<keyword evidence="8" id="KW-1185">Reference proteome</keyword>
<dbReference type="InterPro" id="IPR050773">
    <property type="entry name" value="CbxX/CfxQ_RuBisCO_ESX"/>
</dbReference>
<name>A0ABR3F6B7_9AGAR</name>
<dbReference type="InterPro" id="IPR047187">
    <property type="entry name" value="SF1_C_Upf1"/>
</dbReference>
<protein>
    <recommendedName>
        <fullName evidence="6">AAA+ ATPase domain-containing protein</fullName>
    </recommendedName>
</protein>